<feature type="compositionally biased region" description="Pro residues" evidence="1">
    <location>
        <begin position="1"/>
        <end position="24"/>
    </location>
</feature>
<sequence>MSQPQYPSPAPEPGGFGPPVPPQGRVPAGHGAPLPPGPPPGPAPTPTAGTNVMAVLAIVFAFLFSPLGIVFGIVGRRQTARTGQPGRGLATTGLVLSVVFLLLGIAAAVSVTVLAGSLLRSLPTTGVPELPAVSTPAVTGPVGPGTVTVADGDYGPELPADALAAEVGSRAGAADVICPGYLPAQVEASSTCDGTLDGQAARFRATVTAVNGSEASIDIARER</sequence>
<dbReference type="RefSeq" id="WP_179792365.1">
    <property type="nucleotide sequence ID" value="NZ_BAABHP010000026.1"/>
</dbReference>
<keyword evidence="2" id="KW-1133">Transmembrane helix</keyword>
<gene>
    <name evidence="4" type="ORF">BJ983_000512</name>
</gene>
<comment type="caution">
    <text evidence="4">The sequence shown here is derived from an EMBL/GenBank/DDBJ whole genome shotgun (WGS) entry which is preliminary data.</text>
</comment>
<reference evidence="4 5" key="1">
    <citation type="submission" date="2020-07" db="EMBL/GenBank/DDBJ databases">
        <title>Sequencing the genomes of 1000 actinobacteria strains.</title>
        <authorList>
            <person name="Klenk H.-P."/>
        </authorList>
    </citation>
    <scope>NUCLEOTIDE SEQUENCE [LARGE SCALE GENOMIC DNA]</scope>
    <source>
        <strain evidence="4 5">DSM 45772</strain>
    </source>
</reference>
<name>A0A7Y9DS43_9PSEU</name>
<dbReference type="EMBL" id="JACCBN010000001">
    <property type="protein sequence ID" value="NYD34410.1"/>
    <property type="molecule type" value="Genomic_DNA"/>
</dbReference>
<evidence type="ECO:0000256" key="1">
    <source>
        <dbReference type="SAM" id="MobiDB-lite"/>
    </source>
</evidence>
<evidence type="ECO:0000256" key="2">
    <source>
        <dbReference type="SAM" id="Phobius"/>
    </source>
</evidence>
<dbReference type="AlphaFoldDB" id="A0A7Y9DS43"/>
<dbReference type="InterPro" id="IPR025241">
    <property type="entry name" value="DUF4190"/>
</dbReference>
<organism evidence="4 5">
    <name type="scientific">Actinomycetospora corticicola</name>
    <dbReference type="NCBI Taxonomy" id="663602"/>
    <lineage>
        <taxon>Bacteria</taxon>
        <taxon>Bacillati</taxon>
        <taxon>Actinomycetota</taxon>
        <taxon>Actinomycetes</taxon>
        <taxon>Pseudonocardiales</taxon>
        <taxon>Pseudonocardiaceae</taxon>
        <taxon>Actinomycetospora</taxon>
    </lineage>
</organism>
<accession>A0A7Y9DS43</accession>
<keyword evidence="2" id="KW-0472">Membrane</keyword>
<protein>
    <recommendedName>
        <fullName evidence="3">DUF4190 domain-containing protein</fullName>
    </recommendedName>
</protein>
<feature type="compositionally biased region" description="Pro residues" evidence="1">
    <location>
        <begin position="33"/>
        <end position="45"/>
    </location>
</feature>
<proteinExistence type="predicted"/>
<dbReference type="Proteomes" id="UP000535890">
    <property type="component" value="Unassembled WGS sequence"/>
</dbReference>
<feature type="domain" description="DUF4190" evidence="3">
    <location>
        <begin position="52"/>
        <end position="106"/>
    </location>
</feature>
<feature type="transmembrane region" description="Helical" evidence="2">
    <location>
        <begin position="94"/>
        <end position="119"/>
    </location>
</feature>
<dbReference type="Pfam" id="PF13828">
    <property type="entry name" value="DUF4190"/>
    <property type="match status" value="1"/>
</dbReference>
<evidence type="ECO:0000313" key="4">
    <source>
        <dbReference type="EMBL" id="NYD34410.1"/>
    </source>
</evidence>
<feature type="transmembrane region" description="Helical" evidence="2">
    <location>
        <begin position="52"/>
        <end position="74"/>
    </location>
</feature>
<feature type="region of interest" description="Disordered" evidence="1">
    <location>
        <begin position="1"/>
        <end position="46"/>
    </location>
</feature>
<evidence type="ECO:0000259" key="3">
    <source>
        <dbReference type="Pfam" id="PF13828"/>
    </source>
</evidence>
<evidence type="ECO:0000313" key="5">
    <source>
        <dbReference type="Proteomes" id="UP000535890"/>
    </source>
</evidence>
<keyword evidence="2" id="KW-0812">Transmembrane</keyword>
<keyword evidence="5" id="KW-1185">Reference proteome</keyword>